<name>A0AAV4S8B2_CAEEX</name>
<evidence type="ECO:0000256" key="4">
    <source>
        <dbReference type="ARBA" id="ARBA00022927"/>
    </source>
</evidence>
<reference evidence="10 11" key="1">
    <citation type="submission" date="2021-06" db="EMBL/GenBank/DDBJ databases">
        <title>Caerostris extrusa draft genome.</title>
        <authorList>
            <person name="Kono N."/>
            <person name="Arakawa K."/>
        </authorList>
    </citation>
    <scope>NUCLEOTIDE SEQUENCE [LARGE SCALE GENOMIC DNA]</scope>
</reference>
<feature type="coiled-coil region" evidence="9">
    <location>
        <begin position="64"/>
        <end position="91"/>
    </location>
</feature>
<evidence type="ECO:0000256" key="9">
    <source>
        <dbReference type="SAM" id="Coils"/>
    </source>
</evidence>
<dbReference type="EMBL" id="BPLR01009199">
    <property type="protein sequence ID" value="GIY30244.1"/>
    <property type="molecule type" value="Genomic_DNA"/>
</dbReference>
<evidence type="ECO:0000256" key="2">
    <source>
        <dbReference type="ARBA" id="ARBA00022448"/>
    </source>
</evidence>
<comment type="subunit">
    <text evidence="8">Part of the nuclear pore complex (NPC).</text>
</comment>
<keyword evidence="3" id="KW-0509">mRNA transport</keyword>
<evidence type="ECO:0000313" key="10">
    <source>
        <dbReference type="EMBL" id="GIY30244.1"/>
    </source>
</evidence>
<keyword evidence="8" id="KW-0472">Membrane</keyword>
<dbReference type="GO" id="GO:0017056">
    <property type="term" value="F:structural constituent of nuclear pore"/>
    <property type="evidence" value="ECO:0007669"/>
    <property type="project" value="UniProtKB-UniRule"/>
</dbReference>
<evidence type="ECO:0000256" key="8">
    <source>
        <dbReference type="RuleBase" id="RU365072"/>
    </source>
</evidence>
<comment type="subcellular location">
    <subcellularLocation>
        <location evidence="8">Nucleus</location>
        <location evidence="8">Nuclear pore complex</location>
    </subcellularLocation>
    <subcellularLocation>
        <location evidence="8">Nucleus membrane</location>
    </subcellularLocation>
</comment>
<protein>
    <recommendedName>
        <fullName evidence="8">Nuclear pore complex protein</fullName>
    </recommendedName>
</protein>
<keyword evidence="2 8" id="KW-0813">Transport</keyword>
<keyword evidence="5 8" id="KW-0811">Translocation</keyword>
<dbReference type="GO" id="GO:0000973">
    <property type="term" value="P:post-transcriptional tethering of RNA polymerase II gene DNA at nuclear periphery"/>
    <property type="evidence" value="ECO:0007669"/>
    <property type="project" value="TreeGrafter"/>
</dbReference>
<dbReference type="GO" id="GO:0006406">
    <property type="term" value="P:mRNA export from nucleus"/>
    <property type="evidence" value="ECO:0007669"/>
    <property type="project" value="TreeGrafter"/>
</dbReference>
<evidence type="ECO:0000256" key="7">
    <source>
        <dbReference type="ARBA" id="ARBA00023242"/>
    </source>
</evidence>
<keyword evidence="9" id="KW-0175">Coiled coil</keyword>
<dbReference type="PANTHER" id="PTHR13003">
    <property type="entry name" value="NUP107-RELATED"/>
    <property type="match status" value="1"/>
</dbReference>
<dbReference type="Proteomes" id="UP001054945">
    <property type="component" value="Unassembled WGS sequence"/>
</dbReference>
<dbReference type="InterPro" id="IPR007252">
    <property type="entry name" value="Nup84/Nup107"/>
</dbReference>
<evidence type="ECO:0000256" key="3">
    <source>
        <dbReference type="ARBA" id="ARBA00022816"/>
    </source>
</evidence>
<evidence type="ECO:0000256" key="6">
    <source>
        <dbReference type="ARBA" id="ARBA00023132"/>
    </source>
</evidence>
<evidence type="ECO:0000256" key="1">
    <source>
        <dbReference type="ARBA" id="ARBA00009510"/>
    </source>
</evidence>
<keyword evidence="11" id="KW-1185">Reference proteome</keyword>
<dbReference type="Pfam" id="PF04121">
    <property type="entry name" value="Nup84_Nup100"/>
    <property type="match status" value="1"/>
</dbReference>
<dbReference type="GO" id="GO:0031080">
    <property type="term" value="C:nuclear pore outer ring"/>
    <property type="evidence" value="ECO:0007669"/>
    <property type="project" value="TreeGrafter"/>
</dbReference>
<dbReference type="PANTHER" id="PTHR13003:SF2">
    <property type="entry name" value="NUCLEAR PORE COMPLEX PROTEIN NUP107"/>
    <property type="match status" value="1"/>
</dbReference>
<dbReference type="AlphaFoldDB" id="A0AAV4S8B2"/>
<evidence type="ECO:0000313" key="11">
    <source>
        <dbReference type="Proteomes" id="UP001054945"/>
    </source>
</evidence>
<accession>A0AAV4S8B2</accession>
<sequence>MQLSKAKGFEELSADDDNSTREYLCFRAYLEAMEAFETWFRHSFHAKPKEPPAPTGDHVTFKEKVAYEHELQQYQKDLERWQNVVANLASTALDCLYNVLLFVDGGWMIDQRTDGTTEENRQLQLVHLRKLCIPHVARLLQDLLLSEEKYKEAIQLVDIISSERYQLYKVFIQEDMKQMLRIAMDSSFALLDTNMDPLGYSCQ</sequence>
<dbReference type="GO" id="GO:0031965">
    <property type="term" value="C:nuclear membrane"/>
    <property type="evidence" value="ECO:0007669"/>
    <property type="project" value="UniProtKB-SubCell"/>
</dbReference>
<comment type="caution">
    <text evidence="10">The sequence shown here is derived from an EMBL/GenBank/DDBJ whole genome shotgun (WGS) entry which is preliminary data.</text>
</comment>
<evidence type="ECO:0000256" key="5">
    <source>
        <dbReference type="ARBA" id="ARBA00023010"/>
    </source>
</evidence>
<proteinExistence type="inferred from homology"/>
<keyword evidence="4" id="KW-0653">Protein transport</keyword>
<comment type="function">
    <text evidence="8">Functions as a component of the nuclear pore complex (NPC).</text>
</comment>
<keyword evidence="6 8" id="KW-0906">Nuclear pore complex</keyword>
<comment type="similarity">
    <text evidence="1 8">Belongs to the nucleoporin Nup84/Nup107 family.</text>
</comment>
<dbReference type="Gene3D" id="1.20.190.50">
    <property type="match status" value="1"/>
</dbReference>
<gene>
    <name evidence="10" type="primary">Nup107</name>
    <name evidence="10" type="ORF">CEXT_477841</name>
</gene>
<organism evidence="10 11">
    <name type="scientific">Caerostris extrusa</name>
    <name type="common">Bark spider</name>
    <name type="synonym">Caerostris bankana</name>
    <dbReference type="NCBI Taxonomy" id="172846"/>
    <lineage>
        <taxon>Eukaryota</taxon>
        <taxon>Metazoa</taxon>
        <taxon>Ecdysozoa</taxon>
        <taxon>Arthropoda</taxon>
        <taxon>Chelicerata</taxon>
        <taxon>Arachnida</taxon>
        <taxon>Araneae</taxon>
        <taxon>Araneomorphae</taxon>
        <taxon>Entelegynae</taxon>
        <taxon>Araneoidea</taxon>
        <taxon>Araneidae</taxon>
        <taxon>Caerostris</taxon>
    </lineage>
</organism>
<keyword evidence="7 8" id="KW-0539">Nucleus</keyword>
<dbReference type="GO" id="GO:0006606">
    <property type="term" value="P:protein import into nucleus"/>
    <property type="evidence" value="ECO:0007669"/>
    <property type="project" value="TreeGrafter"/>
</dbReference>